<dbReference type="Pfam" id="PF07885">
    <property type="entry name" value="Ion_trans_2"/>
    <property type="match status" value="2"/>
</dbReference>
<keyword evidence="8 15" id="KW-1133">Transmembrane helix</keyword>
<keyword evidence="5 13" id="KW-0812">Transmembrane</keyword>
<protein>
    <submittedName>
        <fullName evidence="17">SUP9-like protein</fullName>
    </submittedName>
</protein>
<evidence type="ECO:0000256" key="1">
    <source>
        <dbReference type="ARBA" id="ARBA00004141"/>
    </source>
</evidence>
<dbReference type="Proteomes" id="UP001164746">
    <property type="component" value="Chromosome 10"/>
</dbReference>
<sequence length="389" mass="44498">MARMESFPYEDMITGNKCRAVTMMKLKRQNVRTLSLIVCTFTYLLVGAAIFDALESENEVKRRDHLLSEENMLRSRYNITDEDFNFLRRNVERTVSYYAGIQWKFSGAFYFALTVVTAIGYGHSTPQTTGGKIFCMFYALAGIPLCLVMFQSVGERLNIFITYALKQIRKCFKLHNQEVSETHVILVTTQLSSLVLSMGALMFSYYEGWRYLESFYYCFITLTTIGFGDYVALQKGEALQQDVKYVIFSIVFILFGLTVISAEMNLLVLRFLTMNTEDERRDELEAAVAAQNAIHLDGDVITSNGNVHVVSNAQERQTPGTQEYSEIVSVCSCSCYKWRSNREEDEQESKRRGTIFTTSGSKSNTNVHHDDSSEETDSFLQYHSKRNSL</sequence>
<feature type="transmembrane region" description="Helical" evidence="15">
    <location>
        <begin position="215"/>
        <end position="233"/>
    </location>
</feature>
<feature type="transmembrane region" description="Helical" evidence="15">
    <location>
        <begin position="245"/>
        <end position="272"/>
    </location>
</feature>
<feature type="transmembrane region" description="Helical" evidence="15">
    <location>
        <begin position="33"/>
        <end position="51"/>
    </location>
</feature>
<accession>A0ABY7F4R7</accession>
<keyword evidence="4 12" id="KW-0633">Potassium transport</keyword>
<organism evidence="17 18">
    <name type="scientific">Mya arenaria</name>
    <name type="common">Soft-shell clam</name>
    <dbReference type="NCBI Taxonomy" id="6604"/>
    <lineage>
        <taxon>Eukaryota</taxon>
        <taxon>Metazoa</taxon>
        <taxon>Spiralia</taxon>
        <taxon>Lophotrochozoa</taxon>
        <taxon>Mollusca</taxon>
        <taxon>Bivalvia</taxon>
        <taxon>Autobranchia</taxon>
        <taxon>Heteroconchia</taxon>
        <taxon>Euheterodonta</taxon>
        <taxon>Imparidentia</taxon>
        <taxon>Neoheterodontei</taxon>
        <taxon>Myida</taxon>
        <taxon>Myoidea</taxon>
        <taxon>Myidae</taxon>
        <taxon>Mya</taxon>
    </lineage>
</organism>
<feature type="transmembrane region" description="Helical" evidence="15">
    <location>
        <begin position="184"/>
        <end position="203"/>
    </location>
</feature>
<evidence type="ECO:0000256" key="9">
    <source>
        <dbReference type="ARBA" id="ARBA00023065"/>
    </source>
</evidence>
<evidence type="ECO:0000313" key="17">
    <source>
        <dbReference type="EMBL" id="WAR17180.1"/>
    </source>
</evidence>
<gene>
    <name evidence="17" type="ORF">MAR_031774</name>
</gene>
<evidence type="ECO:0000313" key="18">
    <source>
        <dbReference type="Proteomes" id="UP001164746"/>
    </source>
</evidence>
<evidence type="ECO:0000256" key="7">
    <source>
        <dbReference type="ARBA" id="ARBA00022958"/>
    </source>
</evidence>
<evidence type="ECO:0000256" key="15">
    <source>
        <dbReference type="SAM" id="Phobius"/>
    </source>
</evidence>
<dbReference type="PRINTS" id="PR01095">
    <property type="entry name" value="TASKCHANNEL"/>
</dbReference>
<evidence type="ECO:0000256" key="12">
    <source>
        <dbReference type="PIRNR" id="PIRNR038061"/>
    </source>
</evidence>
<dbReference type="PRINTS" id="PR01333">
    <property type="entry name" value="2POREKCHANEL"/>
</dbReference>
<feature type="compositionally biased region" description="Polar residues" evidence="14">
    <location>
        <begin position="355"/>
        <end position="366"/>
    </location>
</feature>
<evidence type="ECO:0000259" key="16">
    <source>
        <dbReference type="Pfam" id="PF07885"/>
    </source>
</evidence>
<dbReference type="SUPFAM" id="SSF81324">
    <property type="entry name" value="Voltage-gated potassium channels"/>
    <property type="match status" value="2"/>
</dbReference>
<evidence type="ECO:0000256" key="10">
    <source>
        <dbReference type="ARBA" id="ARBA00023136"/>
    </source>
</evidence>
<keyword evidence="6 12" id="KW-0631">Potassium channel</keyword>
<evidence type="ECO:0000256" key="2">
    <source>
        <dbReference type="ARBA" id="ARBA00006666"/>
    </source>
</evidence>
<evidence type="ECO:0000256" key="11">
    <source>
        <dbReference type="ARBA" id="ARBA00023303"/>
    </source>
</evidence>
<dbReference type="PANTHER" id="PTHR11003">
    <property type="entry name" value="POTASSIUM CHANNEL, SUBFAMILY K"/>
    <property type="match status" value="1"/>
</dbReference>
<keyword evidence="7 12" id="KW-0630">Potassium</keyword>
<evidence type="ECO:0000256" key="4">
    <source>
        <dbReference type="ARBA" id="ARBA00022538"/>
    </source>
</evidence>
<keyword evidence="10 12" id="KW-0472">Membrane</keyword>
<dbReference type="EMBL" id="CP111021">
    <property type="protein sequence ID" value="WAR17180.1"/>
    <property type="molecule type" value="Genomic_DNA"/>
</dbReference>
<dbReference type="InterPro" id="IPR003280">
    <property type="entry name" value="2pore_dom_K_chnl"/>
</dbReference>
<proteinExistence type="inferred from homology"/>
<keyword evidence="3 12" id="KW-0813">Transport</keyword>
<feature type="transmembrane region" description="Helical" evidence="15">
    <location>
        <begin position="133"/>
        <end position="153"/>
    </location>
</feature>
<feature type="transmembrane region" description="Helical" evidence="15">
    <location>
        <begin position="101"/>
        <end position="121"/>
    </location>
</feature>
<dbReference type="InterPro" id="IPR013099">
    <property type="entry name" value="K_chnl_dom"/>
</dbReference>
<evidence type="ECO:0000256" key="8">
    <source>
        <dbReference type="ARBA" id="ARBA00022989"/>
    </source>
</evidence>
<dbReference type="PANTHER" id="PTHR11003:SF291">
    <property type="entry name" value="IP11374P"/>
    <property type="match status" value="1"/>
</dbReference>
<comment type="similarity">
    <text evidence="2 13">Belongs to the two pore domain potassium channel (TC 1.A.1.8) family.</text>
</comment>
<evidence type="ECO:0000256" key="14">
    <source>
        <dbReference type="SAM" id="MobiDB-lite"/>
    </source>
</evidence>
<feature type="region of interest" description="Disordered" evidence="14">
    <location>
        <begin position="344"/>
        <end position="389"/>
    </location>
</feature>
<feature type="domain" description="Potassium channel" evidence="16">
    <location>
        <begin position="97"/>
        <end position="157"/>
    </location>
</feature>
<evidence type="ECO:0000256" key="6">
    <source>
        <dbReference type="ARBA" id="ARBA00022826"/>
    </source>
</evidence>
<comment type="subcellular location">
    <subcellularLocation>
        <location evidence="1">Membrane</location>
        <topology evidence="1">Multi-pass membrane protein</topology>
    </subcellularLocation>
</comment>
<evidence type="ECO:0000256" key="13">
    <source>
        <dbReference type="RuleBase" id="RU003857"/>
    </source>
</evidence>
<keyword evidence="11 13" id="KW-0407">Ion channel</keyword>
<dbReference type="PIRSF" id="PIRSF038061">
    <property type="entry name" value="K_channel_subfamily_K_type"/>
    <property type="match status" value="1"/>
</dbReference>
<keyword evidence="9 12" id="KW-0406">Ion transport</keyword>
<name>A0ABY7F4R7_MYAAR</name>
<dbReference type="Gene3D" id="1.10.287.70">
    <property type="match status" value="1"/>
</dbReference>
<evidence type="ECO:0000256" key="3">
    <source>
        <dbReference type="ARBA" id="ARBA00022448"/>
    </source>
</evidence>
<keyword evidence="18" id="KW-1185">Reference proteome</keyword>
<feature type="domain" description="Potassium channel" evidence="16">
    <location>
        <begin position="193"/>
        <end position="267"/>
    </location>
</feature>
<dbReference type="InterPro" id="IPR003092">
    <property type="entry name" value="2pore_dom_K_chnl_TASK"/>
</dbReference>
<reference evidence="17" key="1">
    <citation type="submission" date="2022-11" db="EMBL/GenBank/DDBJ databases">
        <title>Centuries of genome instability and evolution in soft-shell clam transmissible cancer (bioRxiv).</title>
        <authorList>
            <person name="Hart S.F.M."/>
            <person name="Yonemitsu M.A."/>
            <person name="Giersch R.M."/>
            <person name="Beal B.F."/>
            <person name="Arriagada G."/>
            <person name="Davis B.W."/>
            <person name="Ostrander E.A."/>
            <person name="Goff S.P."/>
            <person name="Metzger M.J."/>
        </authorList>
    </citation>
    <scope>NUCLEOTIDE SEQUENCE</scope>
    <source>
        <strain evidence="17">MELC-2E11</strain>
        <tissue evidence="17">Siphon/mantle</tissue>
    </source>
</reference>
<evidence type="ECO:0000256" key="5">
    <source>
        <dbReference type="ARBA" id="ARBA00022692"/>
    </source>
</evidence>